<dbReference type="EMBL" id="JAAIUW010000005">
    <property type="protein sequence ID" value="KAF7831349.1"/>
    <property type="molecule type" value="Genomic_DNA"/>
</dbReference>
<feature type="domain" description="Reverse transcriptase zinc-binding" evidence="2">
    <location>
        <begin position="222"/>
        <end position="268"/>
    </location>
</feature>
<evidence type="ECO:0000313" key="3">
    <source>
        <dbReference type="EMBL" id="KAF7831349.1"/>
    </source>
</evidence>
<accession>A0A834WST5</accession>
<comment type="caution">
    <text evidence="3">The sequence shown here is derived from an EMBL/GenBank/DDBJ whole genome shotgun (WGS) entry which is preliminary data.</text>
</comment>
<keyword evidence="3" id="KW-0695">RNA-directed DNA polymerase</keyword>
<gene>
    <name evidence="3" type="ORF">G2W53_013682</name>
</gene>
<organism evidence="3 4">
    <name type="scientific">Senna tora</name>
    <dbReference type="NCBI Taxonomy" id="362788"/>
    <lineage>
        <taxon>Eukaryota</taxon>
        <taxon>Viridiplantae</taxon>
        <taxon>Streptophyta</taxon>
        <taxon>Embryophyta</taxon>
        <taxon>Tracheophyta</taxon>
        <taxon>Spermatophyta</taxon>
        <taxon>Magnoliopsida</taxon>
        <taxon>eudicotyledons</taxon>
        <taxon>Gunneridae</taxon>
        <taxon>Pentapetalae</taxon>
        <taxon>rosids</taxon>
        <taxon>fabids</taxon>
        <taxon>Fabales</taxon>
        <taxon>Fabaceae</taxon>
        <taxon>Caesalpinioideae</taxon>
        <taxon>Cassia clade</taxon>
        <taxon>Senna</taxon>
    </lineage>
</organism>
<dbReference type="OrthoDB" id="1938625at2759"/>
<dbReference type="PANTHER" id="PTHR33116:SF78">
    <property type="entry name" value="OS12G0587133 PROTEIN"/>
    <property type="match status" value="1"/>
</dbReference>
<feature type="region of interest" description="Disordered" evidence="1">
    <location>
        <begin position="353"/>
        <end position="375"/>
    </location>
</feature>
<evidence type="ECO:0000259" key="2">
    <source>
        <dbReference type="Pfam" id="PF13966"/>
    </source>
</evidence>
<sequence>MAFSHLLFVDDVLLFARADKESVKAVKSVLDYFHEVSGLTVQKSSIWFSNNTPEQCRSEIANTLNFKRVGSLGKYLGFPLGTSGKAKDFKGIIDKISGKMDVWKSKFLSPIGKITLINSVANPMASYFMQDCDNIWARVGQVALNLNVTRNTVIGRCLRKGPLNANENELRISDIVNNNGSWKWDQLSFNLPEDICQKLQALHMDPNSSIDDATVWSGNVNVLVNDLPVRGNLVKRGMAIPPMCPLCNQSVESADHLFRVCTRAIQMWTQLNPSFTLLQHSDFNLWIKINCQSQSPTSTNIPHGTLFIYLLWHLWNARNKTAFENINFNAYDVIFLAKGKAGEFFFLSMDNDRRQSQPNQTTQIRWHPPPQIGLN</sequence>
<dbReference type="Pfam" id="PF13966">
    <property type="entry name" value="zf-RVT"/>
    <property type="match status" value="1"/>
</dbReference>
<keyword evidence="4" id="KW-1185">Reference proteome</keyword>
<dbReference type="InterPro" id="IPR026960">
    <property type="entry name" value="RVT-Znf"/>
</dbReference>
<dbReference type="PANTHER" id="PTHR33116">
    <property type="entry name" value="REVERSE TRANSCRIPTASE ZINC-BINDING DOMAIN-CONTAINING PROTEIN-RELATED-RELATED"/>
    <property type="match status" value="1"/>
</dbReference>
<evidence type="ECO:0000313" key="4">
    <source>
        <dbReference type="Proteomes" id="UP000634136"/>
    </source>
</evidence>
<dbReference type="AlphaFoldDB" id="A0A834WST5"/>
<reference evidence="3" key="1">
    <citation type="submission" date="2020-09" db="EMBL/GenBank/DDBJ databases">
        <title>Genome-Enabled Discovery of Anthraquinone Biosynthesis in Senna tora.</title>
        <authorList>
            <person name="Kang S.-H."/>
            <person name="Pandey R.P."/>
            <person name="Lee C.-M."/>
            <person name="Sim J.-S."/>
            <person name="Jeong J.-T."/>
            <person name="Choi B.-S."/>
            <person name="Jung M."/>
            <person name="Ginzburg D."/>
            <person name="Zhao K."/>
            <person name="Won S.Y."/>
            <person name="Oh T.-J."/>
            <person name="Yu Y."/>
            <person name="Kim N.-H."/>
            <person name="Lee O.R."/>
            <person name="Lee T.-H."/>
            <person name="Bashyal P."/>
            <person name="Kim T.-S."/>
            <person name="Lee W.-H."/>
            <person name="Kawkins C."/>
            <person name="Kim C.-K."/>
            <person name="Kim J.S."/>
            <person name="Ahn B.O."/>
            <person name="Rhee S.Y."/>
            <person name="Sohng J.K."/>
        </authorList>
    </citation>
    <scope>NUCLEOTIDE SEQUENCE</scope>
    <source>
        <tissue evidence="3">Leaf</tissue>
    </source>
</reference>
<dbReference type="Proteomes" id="UP000634136">
    <property type="component" value="Unassembled WGS sequence"/>
</dbReference>
<keyword evidence="3" id="KW-0548">Nucleotidyltransferase</keyword>
<dbReference type="GO" id="GO:0003964">
    <property type="term" value="F:RNA-directed DNA polymerase activity"/>
    <property type="evidence" value="ECO:0007669"/>
    <property type="project" value="UniProtKB-KW"/>
</dbReference>
<protein>
    <submittedName>
        <fullName evidence="3">Reverse transcriptase</fullName>
    </submittedName>
</protein>
<keyword evidence="3" id="KW-0808">Transferase</keyword>
<evidence type="ECO:0000256" key="1">
    <source>
        <dbReference type="SAM" id="MobiDB-lite"/>
    </source>
</evidence>
<proteinExistence type="predicted"/>
<name>A0A834WST5_9FABA</name>